<proteinExistence type="predicted"/>
<evidence type="ECO:0000256" key="2">
    <source>
        <dbReference type="PROSITE-ProRule" id="PRU00089"/>
    </source>
</evidence>
<protein>
    <recommendedName>
        <fullName evidence="4">Fork-head domain-containing protein</fullName>
    </recommendedName>
</protein>
<dbReference type="SUPFAM" id="SSF46785">
    <property type="entry name" value="Winged helix' DNA-binding domain"/>
    <property type="match status" value="1"/>
</dbReference>
<feature type="domain" description="Fork-head" evidence="4">
    <location>
        <begin position="62"/>
        <end position="200"/>
    </location>
</feature>
<organism evidence="5 6">
    <name type="scientific">Mortierella alpina</name>
    <name type="common">Oleaginous fungus</name>
    <name type="synonym">Mortierella renispora</name>
    <dbReference type="NCBI Taxonomy" id="64518"/>
    <lineage>
        <taxon>Eukaryota</taxon>
        <taxon>Fungi</taxon>
        <taxon>Fungi incertae sedis</taxon>
        <taxon>Mucoromycota</taxon>
        <taxon>Mortierellomycotina</taxon>
        <taxon>Mortierellomycetes</taxon>
        <taxon>Mortierellales</taxon>
        <taxon>Mortierellaceae</taxon>
        <taxon>Mortierella</taxon>
    </lineage>
</organism>
<dbReference type="CDD" id="cd00059">
    <property type="entry name" value="FH_FOX"/>
    <property type="match status" value="1"/>
</dbReference>
<dbReference type="GO" id="GO:0005634">
    <property type="term" value="C:nucleus"/>
    <property type="evidence" value="ECO:0007669"/>
    <property type="project" value="UniProtKB-SubCell"/>
</dbReference>
<feature type="compositionally biased region" description="Low complexity" evidence="3">
    <location>
        <begin position="323"/>
        <end position="342"/>
    </location>
</feature>
<evidence type="ECO:0000313" key="6">
    <source>
        <dbReference type="Proteomes" id="UP000738359"/>
    </source>
</evidence>
<feature type="region of interest" description="Disordered" evidence="3">
    <location>
        <begin position="43"/>
        <end position="66"/>
    </location>
</feature>
<dbReference type="PANTHER" id="PTHR11829:SF343">
    <property type="entry name" value="FORK-HEAD DOMAIN-CONTAINING PROTEIN"/>
    <property type="match status" value="1"/>
</dbReference>
<evidence type="ECO:0000313" key="5">
    <source>
        <dbReference type="EMBL" id="KAF9963954.1"/>
    </source>
</evidence>
<dbReference type="EMBL" id="JAAAHY010000423">
    <property type="protein sequence ID" value="KAF9963954.1"/>
    <property type="molecule type" value="Genomic_DNA"/>
</dbReference>
<evidence type="ECO:0000256" key="3">
    <source>
        <dbReference type="SAM" id="MobiDB-lite"/>
    </source>
</evidence>
<comment type="caution">
    <text evidence="5">The sequence shown here is derived from an EMBL/GenBank/DDBJ whole genome shotgun (WGS) entry which is preliminary data.</text>
</comment>
<dbReference type="InterPro" id="IPR036390">
    <property type="entry name" value="WH_DNA-bd_sf"/>
</dbReference>
<evidence type="ECO:0000256" key="1">
    <source>
        <dbReference type="ARBA" id="ARBA00023125"/>
    </source>
</evidence>
<dbReference type="SMART" id="SM00339">
    <property type="entry name" value="FH"/>
    <property type="match status" value="1"/>
</dbReference>
<dbReference type="GO" id="GO:0009653">
    <property type="term" value="P:anatomical structure morphogenesis"/>
    <property type="evidence" value="ECO:0007669"/>
    <property type="project" value="TreeGrafter"/>
</dbReference>
<reference evidence="5" key="1">
    <citation type="journal article" date="2020" name="Fungal Divers.">
        <title>Resolving the Mortierellaceae phylogeny through synthesis of multi-gene phylogenetics and phylogenomics.</title>
        <authorList>
            <person name="Vandepol N."/>
            <person name="Liber J."/>
            <person name="Desiro A."/>
            <person name="Na H."/>
            <person name="Kennedy M."/>
            <person name="Barry K."/>
            <person name="Grigoriev I.V."/>
            <person name="Miller A.N."/>
            <person name="O'Donnell K."/>
            <person name="Stajich J.E."/>
            <person name="Bonito G."/>
        </authorList>
    </citation>
    <scope>NUCLEOTIDE SEQUENCE</scope>
    <source>
        <strain evidence="5">CK1249</strain>
    </source>
</reference>
<dbReference type="OrthoDB" id="5954824at2759"/>
<dbReference type="GO" id="GO:0030154">
    <property type="term" value="P:cell differentiation"/>
    <property type="evidence" value="ECO:0007669"/>
    <property type="project" value="TreeGrafter"/>
</dbReference>
<keyword evidence="2" id="KW-0539">Nucleus</keyword>
<dbReference type="GO" id="GO:0000981">
    <property type="term" value="F:DNA-binding transcription factor activity, RNA polymerase II-specific"/>
    <property type="evidence" value="ECO:0007669"/>
    <property type="project" value="TreeGrafter"/>
</dbReference>
<comment type="subcellular location">
    <subcellularLocation>
        <location evidence="2">Nucleus</location>
    </subcellularLocation>
</comment>
<dbReference type="InterPro" id="IPR050211">
    <property type="entry name" value="FOX_domain-containing"/>
</dbReference>
<sequence length="379" mass="40535">MGHELMPGSEEHALAGMATVINPSATAKPIGTIMDPPASFKVASSTAAPMGSGTKTTRRRRRPNESYSNIIIKAIRNSPHQRLKLSDIYDFVSREIPQMNGDDKGWQNTVRHNLSHNKCFRRVVIKSTLLGSGSADEKDESKQQTPPPLVLLPPSSSSSSKEESNDPAQVFEYATKGKGGYWVLVPEFLEEAMSSSRPKKSLADVSTLRQAATTTATATATVTTTATTTAAAAVAAKVSGTLSSTVVAISTTSSGAGPISRDQSSSTAMDIDLDVASMAIAGQQQQQQTHGLGRFRGVEDESMTSTSGDENELESEQSDGQSEHSLLSLKSSHNSIRSSSGSEFDELEEDDDDEEEEEEDGDREGTSARRAMSIQDMLN</sequence>
<name>A0A9P6M387_MORAP</name>
<gene>
    <name evidence="5" type="ORF">BGZ70_007080</name>
</gene>
<feature type="compositionally biased region" description="Acidic residues" evidence="3">
    <location>
        <begin position="343"/>
        <end position="362"/>
    </location>
</feature>
<dbReference type="Proteomes" id="UP000738359">
    <property type="component" value="Unassembled WGS sequence"/>
</dbReference>
<dbReference type="PROSITE" id="PS50039">
    <property type="entry name" value="FORK_HEAD_3"/>
    <property type="match status" value="1"/>
</dbReference>
<feature type="region of interest" description="Disordered" evidence="3">
    <location>
        <begin position="300"/>
        <end position="379"/>
    </location>
</feature>
<evidence type="ECO:0000259" key="4">
    <source>
        <dbReference type="PROSITE" id="PS50039"/>
    </source>
</evidence>
<dbReference type="PANTHER" id="PTHR11829">
    <property type="entry name" value="FORKHEAD BOX PROTEIN"/>
    <property type="match status" value="1"/>
</dbReference>
<dbReference type="InterPro" id="IPR001766">
    <property type="entry name" value="Fork_head_dom"/>
</dbReference>
<keyword evidence="6" id="KW-1185">Reference proteome</keyword>
<dbReference type="GO" id="GO:0000978">
    <property type="term" value="F:RNA polymerase II cis-regulatory region sequence-specific DNA binding"/>
    <property type="evidence" value="ECO:0007669"/>
    <property type="project" value="TreeGrafter"/>
</dbReference>
<dbReference type="Gene3D" id="1.10.10.10">
    <property type="entry name" value="Winged helix-like DNA-binding domain superfamily/Winged helix DNA-binding domain"/>
    <property type="match status" value="1"/>
</dbReference>
<dbReference type="PRINTS" id="PR00053">
    <property type="entry name" value="FORKHEAD"/>
</dbReference>
<keyword evidence="1 2" id="KW-0238">DNA-binding</keyword>
<accession>A0A9P6M387</accession>
<feature type="region of interest" description="Disordered" evidence="3">
    <location>
        <begin position="132"/>
        <end position="167"/>
    </location>
</feature>
<dbReference type="InterPro" id="IPR036388">
    <property type="entry name" value="WH-like_DNA-bd_sf"/>
</dbReference>
<dbReference type="AlphaFoldDB" id="A0A9P6M387"/>
<feature type="DNA-binding region" description="Fork-head" evidence="2">
    <location>
        <begin position="62"/>
        <end position="200"/>
    </location>
</feature>
<dbReference type="Pfam" id="PF00250">
    <property type="entry name" value="Forkhead"/>
    <property type="match status" value="1"/>
</dbReference>